<sequence length="429" mass="45579">MRYRSPQAQLSIVMAYVLVLLGVSNVVSPSAFALFEQNQAAISLYRTSWPSQVVVGVSGVLGIVATNVAGPRSVLLFGSLTGIIYSTGLVVRQYRDGGAWYVAFLVIEDIGHSMLTVCLVTVMLTYPRERRKARVLAMFQFLVNLSLTLGQVLLRDPRAGREAAWTRLAACCAALGVAPWVAPVGGVVRDSGVYVVAQGRASLGLEMRGLGSCLWSRSMGLVATYVFCGPFLLGTLGIAFPNYLSVLLYNGGSLCGLLVLGFLLDVGSSCRRTRGLWGFAVTSFMLTLCVVAMAVLDSEERKSRGLFYLAVVVNGMAVSCLFLFSGWVIGSLSNDVEVTARFVGVNMLVVPGLGSLAASACESGAHWPSYVGAGLAALGSLGMFVVVRGISDTNTWELARVRPAGSVVDSEQTTTFHDESSIAKIPISL</sequence>
<proteinExistence type="predicted"/>
<keyword evidence="2" id="KW-1185">Reference proteome</keyword>
<name>A0ACC1LS69_9FUNG</name>
<dbReference type="Proteomes" id="UP001140096">
    <property type="component" value="Unassembled WGS sequence"/>
</dbReference>
<protein>
    <submittedName>
        <fullName evidence="1">Uncharacterized protein</fullName>
    </submittedName>
</protein>
<reference evidence="1" key="1">
    <citation type="submission" date="2022-07" db="EMBL/GenBank/DDBJ databases">
        <title>Phylogenomic reconstructions and comparative analyses of Kickxellomycotina fungi.</title>
        <authorList>
            <person name="Reynolds N.K."/>
            <person name="Stajich J.E."/>
            <person name="Barry K."/>
            <person name="Grigoriev I.V."/>
            <person name="Crous P."/>
            <person name="Smith M.E."/>
        </authorList>
    </citation>
    <scope>NUCLEOTIDE SEQUENCE</scope>
    <source>
        <strain evidence="1">CBS 102833</strain>
    </source>
</reference>
<gene>
    <name evidence="1" type="ORF">H4S07_000466</name>
</gene>
<accession>A0ACC1LS69</accession>
<comment type="caution">
    <text evidence="1">The sequence shown here is derived from an EMBL/GenBank/DDBJ whole genome shotgun (WGS) entry which is preliminary data.</text>
</comment>
<organism evidence="1 2">
    <name type="scientific">Coemansia furcata</name>
    <dbReference type="NCBI Taxonomy" id="417177"/>
    <lineage>
        <taxon>Eukaryota</taxon>
        <taxon>Fungi</taxon>
        <taxon>Fungi incertae sedis</taxon>
        <taxon>Zoopagomycota</taxon>
        <taxon>Kickxellomycotina</taxon>
        <taxon>Kickxellomycetes</taxon>
        <taxon>Kickxellales</taxon>
        <taxon>Kickxellaceae</taxon>
        <taxon>Coemansia</taxon>
    </lineage>
</organism>
<dbReference type="EMBL" id="JANBUP010000027">
    <property type="protein sequence ID" value="KAJ2813724.1"/>
    <property type="molecule type" value="Genomic_DNA"/>
</dbReference>
<evidence type="ECO:0000313" key="1">
    <source>
        <dbReference type="EMBL" id="KAJ2813724.1"/>
    </source>
</evidence>
<evidence type="ECO:0000313" key="2">
    <source>
        <dbReference type="Proteomes" id="UP001140096"/>
    </source>
</evidence>